<dbReference type="EMBL" id="PVTJ01000008">
    <property type="protein sequence ID" value="PRY56857.1"/>
    <property type="molecule type" value="Genomic_DNA"/>
</dbReference>
<accession>A0A2T0UGB5</accession>
<keyword evidence="2 4" id="KW-0238">DNA-binding</keyword>
<keyword evidence="7" id="KW-1185">Reference proteome</keyword>
<dbReference type="SUPFAM" id="SSF46689">
    <property type="entry name" value="Homeodomain-like"/>
    <property type="match status" value="1"/>
</dbReference>
<sequence length="189" mass="19628">MSDRAAAAKAAITAAAGPVFARYGYRRTTMDLIAQAAKVSRPAVYQHFPNKAAVFAAVAEHMTGHLHAAAEAAAAADGTTAERLYRALAVKLDFAAEAISADLRGELVQEAAQIAPETVAAAEARYAALVASVLASDPGLDRLPASDAAAVLVDAMLGIARSAAGAEQMHERLRLLVDLTLNGLRKDRP</sequence>
<dbReference type="AlphaFoldDB" id="A0A2T0UGB5"/>
<evidence type="ECO:0000256" key="1">
    <source>
        <dbReference type="ARBA" id="ARBA00023015"/>
    </source>
</evidence>
<evidence type="ECO:0000256" key="2">
    <source>
        <dbReference type="ARBA" id="ARBA00023125"/>
    </source>
</evidence>
<dbReference type="PROSITE" id="PS01081">
    <property type="entry name" value="HTH_TETR_1"/>
    <property type="match status" value="1"/>
</dbReference>
<dbReference type="PROSITE" id="PS50977">
    <property type="entry name" value="HTH_TETR_2"/>
    <property type="match status" value="1"/>
</dbReference>
<dbReference type="Gene3D" id="1.10.357.10">
    <property type="entry name" value="Tetracycline Repressor, domain 2"/>
    <property type="match status" value="1"/>
</dbReference>
<evidence type="ECO:0000256" key="4">
    <source>
        <dbReference type="PROSITE-ProRule" id="PRU00335"/>
    </source>
</evidence>
<dbReference type="PRINTS" id="PR00455">
    <property type="entry name" value="HTHTETR"/>
</dbReference>
<dbReference type="PANTHER" id="PTHR30055">
    <property type="entry name" value="HTH-TYPE TRANSCRIPTIONAL REGULATOR RUTR"/>
    <property type="match status" value="1"/>
</dbReference>
<keyword evidence="1" id="KW-0805">Transcription regulation</keyword>
<gene>
    <name evidence="6" type="ORF">B0I28_108168</name>
</gene>
<keyword evidence="3" id="KW-0804">Transcription</keyword>
<dbReference type="InterPro" id="IPR009057">
    <property type="entry name" value="Homeodomain-like_sf"/>
</dbReference>
<evidence type="ECO:0000259" key="5">
    <source>
        <dbReference type="PROSITE" id="PS50977"/>
    </source>
</evidence>
<dbReference type="InterPro" id="IPR050109">
    <property type="entry name" value="HTH-type_TetR-like_transc_reg"/>
</dbReference>
<evidence type="ECO:0000313" key="7">
    <source>
        <dbReference type="Proteomes" id="UP000238176"/>
    </source>
</evidence>
<dbReference type="GO" id="GO:0000976">
    <property type="term" value="F:transcription cis-regulatory region binding"/>
    <property type="evidence" value="ECO:0007669"/>
    <property type="project" value="TreeGrafter"/>
</dbReference>
<feature type="domain" description="HTH tetR-type" evidence="5">
    <location>
        <begin position="6"/>
        <end position="66"/>
    </location>
</feature>
<organism evidence="6 7">
    <name type="scientific">Glycomyces artemisiae</name>
    <dbReference type="NCBI Taxonomy" id="1076443"/>
    <lineage>
        <taxon>Bacteria</taxon>
        <taxon>Bacillati</taxon>
        <taxon>Actinomycetota</taxon>
        <taxon>Actinomycetes</taxon>
        <taxon>Glycomycetales</taxon>
        <taxon>Glycomycetaceae</taxon>
        <taxon>Glycomyces</taxon>
    </lineage>
</organism>
<dbReference type="GO" id="GO:0003700">
    <property type="term" value="F:DNA-binding transcription factor activity"/>
    <property type="evidence" value="ECO:0007669"/>
    <property type="project" value="TreeGrafter"/>
</dbReference>
<dbReference type="PANTHER" id="PTHR30055:SF234">
    <property type="entry name" value="HTH-TYPE TRANSCRIPTIONAL REGULATOR BETI"/>
    <property type="match status" value="1"/>
</dbReference>
<reference evidence="6 7" key="1">
    <citation type="submission" date="2018-03" db="EMBL/GenBank/DDBJ databases">
        <title>Genomic Encyclopedia of Type Strains, Phase III (KMG-III): the genomes of soil and plant-associated and newly described type strains.</title>
        <authorList>
            <person name="Whitman W."/>
        </authorList>
    </citation>
    <scope>NUCLEOTIDE SEQUENCE [LARGE SCALE GENOMIC DNA]</scope>
    <source>
        <strain evidence="6 7">CGMCC 4.7067</strain>
    </source>
</reference>
<dbReference type="RefSeq" id="WP_106365642.1">
    <property type="nucleotide sequence ID" value="NZ_PVTJ01000008.1"/>
</dbReference>
<comment type="caution">
    <text evidence="6">The sequence shown here is derived from an EMBL/GenBank/DDBJ whole genome shotgun (WGS) entry which is preliminary data.</text>
</comment>
<feature type="DNA-binding region" description="H-T-H motif" evidence="4">
    <location>
        <begin position="29"/>
        <end position="48"/>
    </location>
</feature>
<evidence type="ECO:0000256" key="3">
    <source>
        <dbReference type="ARBA" id="ARBA00023163"/>
    </source>
</evidence>
<protein>
    <submittedName>
        <fullName evidence="6">TetR family transcriptional regulator</fullName>
    </submittedName>
</protein>
<dbReference type="OrthoDB" id="7186128at2"/>
<dbReference type="Proteomes" id="UP000238176">
    <property type="component" value="Unassembled WGS sequence"/>
</dbReference>
<evidence type="ECO:0000313" key="6">
    <source>
        <dbReference type="EMBL" id="PRY56857.1"/>
    </source>
</evidence>
<dbReference type="InterPro" id="IPR001647">
    <property type="entry name" value="HTH_TetR"/>
</dbReference>
<dbReference type="Pfam" id="PF00440">
    <property type="entry name" value="TetR_N"/>
    <property type="match status" value="1"/>
</dbReference>
<dbReference type="InterPro" id="IPR023772">
    <property type="entry name" value="DNA-bd_HTH_TetR-type_CS"/>
</dbReference>
<proteinExistence type="predicted"/>
<name>A0A2T0UGB5_9ACTN</name>